<accession>A0A0K1PDB5</accession>
<keyword evidence="1" id="KW-0732">Signal</keyword>
<dbReference type="OrthoDB" id="9805913at2"/>
<evidence type="ECO:0000313" key="2">
    <source>
        <dbReference type="EMBL" id="AKU91492.1"/>
    </source>
</evidence>
<organism evidence="2 3">
    <name type="scientific">Vulgatibacter incomptus</name>
    <dbReference type="NCBI Taxonomy" id="1391653"/>
    <lineage>
        <taxon>Bacteria</taxon>
        <taxon>Pseudomonadati</taxon>
        <taxon>Myxococcota</taxon>
        <taxon>Myxococcia</taxon>
        <taxon>Myxococcales</taxon>
        <taxon>Cystobacterineae</taxon>
        <taxon>Vulgatibacteraceae</taxon>
        <taxon>Vulgatibacter</taxon>
    </lineage>
</organism>
<dbReference type="KEGG" id="vin:AKJ08_1879"/>
<proteinExistence type="predicted"/>
<name>A0A0K1PDB5_9BACT</name>
<evidence type="ECO:0008006" key="4">
    <source>
        <dbReference type="Google" id="ProtNLM"/>
    </source>
</evidence>
<reference evidence="2 3" key="1">
    <citation type="submission" date="2015-08" db="EMBL/GenBank/DDBJ databases">
        <authorList>
            <person name="Babu N.S."/>
            <person name="Beckwith C.J."/>
            <person name="Beseler K.G."/>
            <person name="Brison A."/>
            <person name="Carone J.V."/>
            <person name="Caskin T.P."/>
            <person name="Diamond M."/>
            <person name="Durham M.E."/>
            <person name="Foxe J.M."/>
            <person name="Go M."/>
            <person name="Henderson B.A."/>
            <person name="Jones I.B."/>
            <person name="McGettigan J.A."/>
            <person name="Micheletti S.J."/>
            <person name="Nasrallah M.E."/>
            <person name="Ortiz D."/>
            <person name="Piller C.R."/>
            <person name="Privatt S.R."/>
            <person name="Schneider S.L."/>
            <person name="Sharp S."/>
            <person name="Smith T.C."/>
            <person name="Stanton J.D."/>
            <person name="Ullery H.E."/>
            <person name="Wilson R.J."/>
            <person name="Serrano M.G."/>
            <person name="Buck G."/>
            <person name="Lee V."/>
            <person name="Wang Y."/>
            <person name="Carvalho R."/>
            <person name="Voegtly L."/>
            <person name="Shi R."/>
            <person name="Duckworth R."/>
            <person name="Johnson A."/>
            <person name="Loviza R."/>
            <person name="Walstead R."/>
            <person name="Shah Z."/>
            <person name="Kiflezghi M."/>
            <person name="Wade K."/>
            <person name="Ball S.L."/>
            <person name="Bradley K.W."/>
            <person name="Asai D.J."/>
            <person name="Bowman C.A."/>
            <person name="Russell D.A."/>
            <person name="Pope W.H."/>
            <person name="Jacobs-Sera D."/>
            <person name="Hendrix R.W."/>
            <person name="Hatfull G.F."/>
        </authorList>
    </citation>
    <scope>NUCLEOTIDE SEQUENCE [LARGE SCALE GENOMIC DNA]</scope>
    <source>
        <strain evidence="2 3">DSM 27710</strain>
    </source>
</reference>
<dbReference type="Proteomes" id="UP000055590">
    <property type="component" value="Chromosome"/>
</dbReference>
<feature type="chain" id="PRO_5005465428" description="Outer membrane protein beta-barrel domain-containing protein" evidence="1">
    <location>
        <begin position="25"/>
        <end position="174"/>
    </location>
</feature>
<keyword evidence="3" id="KW-1185">Reference proteome</keyword>
<protein>
    <recommendedName>
        <fullName evidence="4">Outer membrane protein beta-barrel domain-containing protein</fullName>
    </recommendedName>
</protein>
<dbReference type="EMBL" id="CP012332">
    <property type="protein sequence ID" value="AKU91492.1"/>
    <property type="molecule type" value="Genomic_DNA"/>
</dbReference>
<gene>
    <name evidence="2" type="ORF">AKJ08_1879</name>
</gene>
<dbReference type="RefSeq" id="WP_050725793.1">
    <property type="nucleotide sequence ID" value="NZ_CP012332.1"/>
</dbReference>
<evidence type="ECO:0000256" key="1">
    <source>
        <dbReference type="SAM" id="SignalP"/>
    </source>
</evidence>
<evidence type="ECO:0000313" key="3">
    <source>
        <dbReference type="Proteomes" id="UP000055590"/>
    </source>
</evidence>
<sequence>MKFRSLLVASVFTLGAAFAAPAQAAPVRQPNAWGLGFMLGSPTGITAKHWLGGSDAIDIGVGAGPGFRVHADYLWGVAQLLNNTSDLHLDFYIGAGGLLGVARGWCSWYDDHHRRYRSFCNDGGFLGVRVPVGLDFVLRRAPISLGIEIAPGIVVSPHDADALVDAFFFARVKL</sequence>
<feature type="signal peptide" evidence="1">
    <location>
        <begin position="1"/>
        <end position="24"/>
    </location>
</feature>
<dbReference type="AlphaFoldDB" id="A0A0K1PDB5"/>
<dbReference type="STRING" id="1391653.AKJ08_1879"/>